<dbReference type="InterPro" id="IPR003018">
    <property type="entry name" value="GAF"/>
</dbReference>
<dbReference type="SMART" id="SM00065">
    <property type="entry name" value="GAF"/>
    <property type="match status" value="1"/>
</dbReference>
<dbReference type="PROSITE" id="PS50109">
    <property type="entry name" value="HIS_KIN"/>
    <property type="match status" value="1"/>
</dbReference>
<dbReference type="InterPro" id="IPR001789">
    <property type="entry name" value="Sig_transdc_resp-reg_receiver"/>
</dbReference>
<dbReference type="Pfam" id="PF02518">
    <property type="entry name" value="HATPase_c"/>
    <property type="match status" value="1"/>
</dbReference>
<dbReference type="SMART" id="SM00388">
    <property type="entry name" value="HisKA"/>
    <property type="match status" value="1"/>
</dbReference>
<name>A0A6L6Q755_9BURK</name>
<dbReference type="FunFam" id="1.10.287.130:FF:000001">
    <property type="entry name" value="Two-component sensor histidine kinase"/>
    <property type="match status" value="1"/>
</dbReference>
<dbReference type="SUPFAM" id="SSF55781">
    <property type="entry name" value="GAF domain-like"/>
    <property type="match status" value="1"/>
</dbReference>
<dbReference type="SUPFAM" id="SSF55785">
    <property type="entry name" value="PYP-like sensor domain (PAS domain)"/>
    <property type="match status" value="1"/>
</dbReference>
<sequence>MSNDYSPPVAVRRLAFLEGGGECGERLRACDWSASRMGPPEHWPLSLQMTLRTILASKFPMAIHWGRDLLTFYNDAFAHVLGSKHPGHLGRPVFELWREMWDQLGPIFEHVFTGETYYVENASYAPERGLTQRETYFTHCHSPIWGDSGQVEGVLLVLTESTREVLAERAFVALNRRQAFQLDMADRLRALGSPAEITAVSTELLGKYLRVSRVYYSEIHAGSHTAFLQGMWTASEYHGLPPLPSSVKLDELGPEIMAILEDGKPFVVDDVSSDRRTAPHVWKYQALGIGAIVVMPLMQQGRVTCALNLAMATPRQWTRDDISMTQDVVQRTWEAAERVRAVAALRAEHEASKRAQAALRDADSRKDEFLAMLAHELRNPLAPIGTAAELLRRFQFDEATVKRTSEVISRQVRHMTGLIDDLLDVSRVTRGMVALKKEILDFRHVVSHAVEQVRPLMEARRHRFNVHLPPEPVCVHGDNKRLVQVLANLLNNAAKYTPEDGFVELRVGVRGENVTVTVRDNGVGMRPELLARAFDLFAQDERTLDRSQGGMGLGLALVQRLAEAHQGSVAAHSDGIGKGSTFILRLPMARQGEASGARPEHSGAETAARSLKLLVVDDNVDAASTLGMVLADAGHTVQVEHHPHGGLDAARAMRPDVCLLDIGLPDIDGNELARRLRARPETANAVLVAITGYGQERDRQEAYSAGFDYHFVKPVDMARLFALLARVNT</sequence>
<gene>
    <name evidence="12" type="ORF">GM668_23065</name>
</gene>
<dbReference type="EMBL" id="WNLA01000019">
    <property type="protein sequence ID" value="MTW04962.1"/>
    <property type="molecule type" value="Genomic_DNA"/>
</dbReference>
<dbReference type="InterPro" id="IPR035965">
    <property type="entry name" value="PAS-like_dom_sf"/>
</dbReference>
<evidence type="ECO:0000259" key="10">
    <source>
        <dbReference type="PROSITE" id="PS50109"/>
    </source>
</evidence>
<protein>
    <recommendedName>
        <fullName evidence="3">histidine kinase</fullName>
        <ecNumber evidence="3">2.7.13.3</ecNumber>
    </recommendedName>
</protein>
<dbReference type="EC" id="2.7.13.3" evidence="3"/>
<evidence type="ECO:0000256" key="7">
    <source>
        <dbReference type="ARBA" id="ARBA00023012"/>
    </source>
</evidence>
<dbReference type="GO" id="GO:0000155">
    <property type="term" value="F:phosphorelay sensor kinase activity"/>
    <property type="evidence" value="ECO:0007669"/>
    <property type="project" value="InterPro"/>
</dbReference>
<feature type="domain" description="Histidine kinase" evidence="10">
    <location>
        <begin position="372"/>
        <end position="590"/>
    </location>
</feature>
<dbReference type="OrthoDB" id="9087351at2"/>
<dbReference type="CDD" id="cd00082">
    <property type="entry name" value="HisKA"/>
    <property type="match status" value="1"/>
</dbReference>
<dbReference type="Pfam" id="PF00512">
    <property type="entry name" value="HisKA"/>
    <property type="match status" value="1"/>
</dbReference>
<dbReference type="SUPFAM" id="SSF55874">
    <property type="entry name" value="ATPase domain of HSP90 chaperone/DNA topoisomerase II/histidine kinase"/>
    <property type="match status" value="1"/>
</dbReference>
<proteinExistence type="predicted"/>
<reference evidence="12 13" key="1">
    <citation type="submission" date="2019-11" db="EMBL/GenBank/DDBJ databases">
        <title>Type strains purchased from KCTC, JCM and DSMZ.</title>
        <authorList>
            <person name="Lu H."/>
        </authorList>
    </citation>
    <scope>NUCLEOTIDE SEQUENCE [LARGE SCALE GENOMIC DNA]</scope>
    <source>
        <strain evidence="12 13">KCTC 42409</strain>
    </source>
</reference>
<dbReference type="PRINTS" id="PR00344">
    <property type="entry name" value="BCTRLSENSOR"/>
</dbReference>
<keyword evidence="5" id="KW-0808">Transferase</keyword>
<dbReference type="PROSITE" id="PS50110">
    <property type="entry name" value="RESPONSE_REGULATORY"/>
    <property type="match status" value="1"/>
</dbReference>
<dbReference type="GO" id="GO:0005886">
    <property type="term" value="C:plasma membrane"/>
    <property type="evidence" value="ECO:0007669"/>
    <property type="project" value="UniProtKB-SubCell"/>
</dbReference>
<evidence type="ECO:0000256" key="5">
    <source>
        <dbReference type="ARBA" id="ARBA00022679"/>
    </source>
</evidence>
<dbReference type="InterPro" id="IPR005467">
    <property type="entry name" value="His_kinase_dom"/>
</dbReference>
<evidence type="ECO:0000259" key="11">
    <source>
        <dbReference type="PROSITE" id="PS50110"/>
    </source>
</evidence>
<dbReference type="InterPro" id="IPR011006">
    <property type="entry name" value="CheY-like_superfamily"/>
</dbReference>
<evidence type="ECO:0000256" key="9">
    <source>
        <dbReference type="PROSITE-ProRule" id="PRU00169"/>
    </source>
</evidence>
<keyword evidence="13" id="KW-1185">Reference proteome</keyword>
<keyword evidence="6" id="KW-0418">Kinase</keyword>
<dbReference type="InterPro" id="IPR036097">
    <property type="entry name" value="HisK_dim/P_sf"/>
</dbReference>
<dbReference type="InterPro" id="IPR029016">
    <property type="entry name" value="GAF-like_dom_sf"/>
</dbReference>
<dbReference type="FunFam" id="3.30.565.10:FF:000006">
    <property type="entry name" value="Sensor histidine kinase WalK"/>
    <property type="match status" value="1"/>
</dbReference>
<dbReference type="Gene3D" id="3.40.50.2300">
    <property type="match status" value="1"/>
</dbReference>
<evidence type="ECO:0000256" key="6">
    <source>
        <dbReference type="ARBA" id="ARBA00022777"/>
    </source>
</evidence>
<dbReference type="CDD" id="cd17580">
    <property type="entry name" value="REC_2_DhkD-like"/>
    <property type="match status" value="1"/>
</dbReference>
<evidence type="ECO:0000256" key="8">
    <source>
        <dbReference type="ARBA" id="ARBA00023136"/>
    </source>
</evidence>
<keyword evidence="4 9" id="KW-0597">Phosphoprotein</keyword>
<dbReference type="PANTHER" id="PTHR43547:SF2">
    <property type="entry name" value="HYBRID SIGNAL TRANSDUCTION HISTIDINE KINASE C"/>
    <property type="match status" value="1"/>
</dbReference>
<dbReference type="Pfam" id="PF00072">
    <property type="entry name" value="Response_reg"/>
    <property type="match status" value="1"/>
</dbReference>
<comment type="catalytic activity">
    <reaction evidence="1">
        <text>ATP + protein L-histidine = ADP + protein N-phospho-L-histidine.</text>
        <dbReference type="EC" id="2.7.13.3"/>
    </reaction>
</comment>
<evidence type="ECO:0000256" key="3">
    <source>
        <dbReference type="ARBA" id="ARBA00012438"/>
    </source>
</evidence>
<feature type="domain" description="Response regulatory" evidence="11">
    <location>
        <begin position="612"/>
        <end position="728"/>
    </location>
</feature>
<dbReference type="InterPro" id="IPR003594">
    <property type="entry name" value="HATPase_dom"/>
</dbReference>
<feature type="modified residue" description="4-aspartylphosphate" evidence="9">
    <location>
        <position position="661"/>
    </location>
</feature>
<dbReference type="InterPro" id="IPR036890">
    <property type="entry name" value="HATPase_C_sf"/>
</dbReference>
<dbReference type="InterPro" id="IPR004358">
    <property type="entry name" value="Sig_transdc_His_kin-like_C"/>
</dbReference>
<dbReference type="AlphaFoldDB" id="A0A6L6Q755"/>
<dbReference type="Gene3D" id="3.30.450.20">
    <property type="entry name" value="PAS domain"/>
    <property type="match status" value="1"/>
</dbReference>
<dbReference type="SMART" id="SM00448">
    <property type="entry name" value="REC"/>
    <property type="match status" value="1"/>
</dbReference>
<comment type="caution">
    <text evidence="12">The sequence shown here is derived from an EMBL/GenBank/DDBJ whole genome shotgun (WGS) entry which is preliminary data.</text>
</comment>
<accession>A0A6L6Q755</accession>
<dbReference type="Pfam" id="PF01590">
    <property type="entry name" value="GAF"/>
    <property type="match status" value="1"/>
</dbReference>
<evidence type="ECO:0000313" key="12">
    <source>
        <dbReference type="EMBL" id="MTW04962.1"/>
    </source>
</evidence>
<dbReference type="SMART" id="SM00387">
    <property type="entry name" value="HATPase_c"/>
    <property type="match status" value="1"/>
</dbReference>
<dbReference type="RefSeq" id="WP_155441315.1">
    <property type="nucleotide sequence ID" value="NZ_WNLA01000019.1"/>
</dbReference>
<dbReference type="SUPFAM" id="SSF47384">
    <property type="entry name" value="Homodimeric domain of signal transducing histidine kinase"/>
    <property type="match status" value="1"/>
</dbReference>
<dbReference type="Gene3D" id="1.10.287.130">
    <property type="match status" value="1"/>
</dbReference>
<dbReference type="Gene3D" id="3.30.450.40">
    <property type="match status" value="1"/>
</dbReference>
<dbReference type="InterPro" id="IPR003661">
    <property type="entry name" value="HisK_dim/P_dom"/>
</dbReference>
<dbReference type="Proteomes" id="UP000484015">
    <property type="component" value="Unassembled WGS sequence"/>
</dbReference>
<dbReference type="SUPFAM" id="SSF52172">
    <property type="entry name" value="CheY-like"/>
    <property type="match status" value="1"/>
</dbReference>
<keyword evidence="8" id="KW-0472">Membrane</keyword>
<comment type="subcellular location">
    <subcellularLocation>
        <location evidence="2">Cell inner membrane</location>
        <topology evidence="2">Multi-pass membrane protein</topology>
    </subcellularLocation>
</comment>
<keyword evidence="7" id="KW-0902">Two-component regulatory system</keyword>
<dbReference type="PANTHER" id="PTHR43547">
    <property type="entry name" value="TWO-COMPONENT HISTIDINE KINASE"/>
    <property type="match status" value="1"/>
</dbReference>
<evidence type="ECO:0000256" key="1">
    <source>
        <dbReference type="ARBA" id="ARBA00000085"/>
    </source>
</evidence>
<evidence type="ECO:0000256" key="2">
    <source>
        <dbReference type="ARBA" id="ARBA00004429"/>
    </source>
</evidence>
<organism evidence="12 13">
    <name type="scientific">Pseudoduganella ginsengisoli</name>
    <dbReference type="NCBI Taxonomy" id="1462440"/>
    <lineage>
        <taxon>Bacteria</taxon>
        <taxon>Pseudomonadati</taxon>
        <taxon>Pseudomonadota</taxon>
        <taxon>Betaproteobacteria</taxon>
        <taxon>Burkholderiales</taxon>
        <taxon>Oxalobacteraceae</taxon>
        <taxon>Telluria group</taxon>
        <taxon>Pseudoduganella</taxon>
    </lineage>
</organism>
<dbReference type="Gene3D" id="3.30.565.10">
    <property type="entry name" value="Histidine kinase-like ATPase, C-terminal domain"/>
    <property type="match status" value="1"/>
</dbReference>
<evidence type="ECO:0000256" key="4">
    <source>
        <dbReference type="ARBA" id="ARBA00022553"/>
    </source>
</evidence>
<evidence type="ECO:0000313" key="13">
    <source>
        <dbReference type="Proteomes" id="UP000484015"/>
    </source>
</evidence>